<dbReference type="Proteomes" id="UP001174677">
    <property type="component" value="Chromosome 4"/>
</dbReference>
<organism evidence="1 2">
    <name type="scientific">Hevea brasiliensis</name>
    <name type="common">Para rubber tree</name>
    <name type="synonym">Siphonia brasiliensis</name>
    <dbReference type="NCBI Taxonomy" id="3981"/>
    <lineage>
        <taxon>Eukaryota</taxon>
        <taxon>Viridiplantae</taxon>
        <taxon>Streptophyta</taxon>
        <taxon>Embryophyta</taxon>
        <taxon>Tracheophyta</taxon>
        <taxon>Spermatophyta</taxon>
        <taxon>Magnoliopsida</taxon>
        <taxon>eudicotyledons</taxon>
        <taxon>Gunneridae</taxon>
        <taxon>Pentapetalae</taxon>
        <taxon>rosids</taxon>
        <taxon>fabids</taxon>
        <taxon>Malpighiales</taxon>
        <taxon>Euphorbiaceae</taxon>
        <taxon>Crotonoideae</taxon>
        <taxon>Micrandreae</taxon>
        <taxon>Hevea</taxon>
    </lineage>
</organism>
<proteinExistence type="predicted"/>
<evidence type="ECO:0000313" key="2">
    <source>
        <dbReference type="Proteomes" id="UP001174677"/>
    </source>
</evidence>
<gene>
    <name evidence="1" type="ORF">P3X46_006802</name>
</gene>
<comment type="caution">
    <text evidence="1">The sequence shown here is derived from an EMBL/GenBank/DDBJ whole genome shotgun (WGS) entry which is preliminary data.</text>
</comment>
<dbReference type="EMBL" id="JARPOI010000004">
    <property type="protein sequence ID" value="KAJ9182855.1"/>
    <property type="molecule type" value="Genomic_DNA"/>
</dbReference>
<evidence type="ECO:0000313" key="1">
    <source>
        <dbReference type="EMBL" id="KAJ9182855.1"/>
    </source>
</evidence>
<sequence length="123" mass="13514">MIKCTSPCKSWCSLVKSPKFFSTRHGIYPLLLLCLDMVEHWNSLCVLATKSLRSTCVYHSSIANESFRVLGSCNGIVCVSKLFNGKLIIWNPSIRKSITLPNPVSATGSALVLSFSSNDCKVL</sequence>
<evidence type="ECO:0008006" key="3">
    <source>
        <dbReference type="Google" id="ProtNLM"/>
    </source>
</evidence>
<reference evidence="1" key="1">
    <citation type="journal article" date="2023" name="Plant Biotechnol. J.">
        <title>Chromosome-level wild Hevea brasiliensis genome provides new tools for genomic-assisted breeding and valuable loci to elevate rubber yield.</title>
        <authorList>
            <person name="Cheng H."/>
            <person name="Song X."/>
            <person name="Hu Y."/>
            <person name="Wu T."/>
            <person name="Yang Q."/>
            <person name="An Z."/>
            <person name="Feng S."/>
            <person name="Deng Z."/>
            <person name="Wu W."/>
            <person name="Zeng X."/>
            <person name="Tu M."/>
            <person name="Wang X."/>
            <person name="Huang H."/>
        </authorList>
    </citation>
    <scope>NUCLEOTIDE SEQUENCE</scope>
    <source>
        <strain evidence="1">MT/VB/25A 57/8</strain>
    </source>
</reference>
<accession>A0ABQ9MTZ3</accession>
<keyword evidence="2" id="KW-1185">Reference proteome</keyword>
<dbReference type="PANTHER" id="PTHR31672:SF13">
    <property type="entry name" value="F-BOX PROTEIN CPR30-LIKE"/>
    <property type="match status" value="1"/>
</dbReference>
<dbReference type="PANTHER" id="PTHR31672">
    <property type="entry name" value="BNACNNG10540D PROTEIN"/>
    <property type="match status" value="1"/>
</dbReference>
<protein>
    <recommendedName>
        <fullName evidence="3">F-box domain-containing protein</fullName>
    </recommendedName>
</protein>
<dbReference type="InterPro" id="IPR050796">
    <property type="entry name" value="SCF_F-box_component"/>
</dbReference>
<name>A0ABQ9MTZ3_HEVBR</name>